<dbReference type="Proteomes" id="UP001203297">
    <property type="component" value="Unassembled WGS sequence"/>
</dbReference>
<keyword evidence="2" id="KW-1185">Reference proteome</keyword>
<sequence length="207" mass="23862">MFHCRMETSKVIRRVRNVRAFREAKLRYSYMIRAVLSCKPALQRKNEIERVSGEEKPFRSGHYVFDTMRSWKHHKHVIFSFPDTLSRLLFSNGEMVLCKLASVPSKLANAGSHRKGNETMALLRLKLLIILHASVTLPPRARIRRVLAGALKHRVSGHLVLGNLLSTDHSSEALTRKLREADVPTASQRFALHRRKYRSLHHLALPF</sequence>
<organism evidence="1 2">
    <name type="scientific">Multifurca ochricompacta</name>
    <dbReference type="NCBI Taxonomy" id="376703"/>
    <lineage>
        <taxon>Eukaryota</taxon>
        <taxon>Fungi</taxon>
        <taxon>Dikarya</taxon>
        <taxon>Basidiomycota</taxon>
        <taxon>Agaricomycotina</taxon>
        <taxon>Agaricomycetes</taxon>
        <taxon>Russulales</taxon>
        <taxon>Russulaceae</taxon>
        <taxon>Multifurca</taxon>
    </lineage>
</organism>
<evidence type="ECO:0000313" key="1">
    <source>
        <dbReference type="EMBL" id="KAI0297057.1"/>
    </source>
</evidence>
<comment type="caution">
    <text evidence="1">The sequence shown here is derived from an EMBL/GenBank/DDBJ whole genome shotgun (WGS) entry which is preliminary data.</text>
</comment>
<proteinExistence type="predicted"/>
<dbReference type="EMBL" id="WTXG01000041">
    <property type="protein sequence ID" value="KAI0297057.1"/>
    <property type="molecule type" value="Genomic_DNA"/>
</dbReference>
<evidence type="ECO:0000313" key="2">
    <source>
        <dbReference type="Proteomes" id="UP001203297"/>
    </source>
</evidence>
<accession>A0AAD4M0R4</accession>
<reference evidence="1" key="1">
    <citation type="journal article" date="2022" name="New Phytol.">
        <title>Evolutionary transition to the ectomycorrhizal habit in the genomes of a hyperdiverse lineage of mushroom-forming fungi.</title>
        <authorList>
            <person name="Looney B."/>
            <person name="Miyauchi S."/>
            <person name="Morin E."/>
            <person name="Drula E."/>
            <person name="Courty P.E."/>
            <person name="Kohler A."/>
            <person name="Kuo A."/>
            <person name="LaButti K."/>
            <person name="Pangilinan J."/>
            <person name="Lipzen A."/>
            <person name="Riley R."/>
            <person name="Andreopoulos W."/>
            <person name="He G."/>
            <person name="Johnson J."/>
            <person name="Nolan M."/>
            <person name="Tritt A."/>
            <person name="Barry K.W."/>
            <person name="Grigoriev I.V."/>
            <person name="Nagy L.G."/>
            <person name="Hibbett D."/>
            <person name="Henrissat B."/>
            <person name="Matheny P.B."/>
            <person name="Labbe J."/>
            <person name="Martin F.M."/>
        </authorList>
    </citation>
    <scope>NUCLEOTIDE SEQUENCE</scope>
    <source>
        <strain evidence="1">BPL690</strain>
    </source>
</reference>
<gene>
    <name evidence="1" type="ORF">B0F90DRAFT_991765</name>
</gene>
<name>A0AAD4M0R4_9AGAM</name>
<dbReference type="AlphaFoldDB" id="A0AAD4M0R4"/>
<protein>
    <submittedName>
        <fullName evidence="1">Uncharacterized protein</fullName>
    </submittedName>
</protein>